<dbReference type="PANTHER" id="PTHR30425">
    <property type="entry name" value="PHOSPHATE TRANSPORT SYSTEM PERMEASE PROTEIN PST"/>
    <property type="match status" value="1"/>
</dbReference>
<feature type="transmembrane region" description="Helical" evidence="9">
    <location>
        <begin position="146"/>
        <end position="176"/>
    </location>
</feature>
<dbReference type="InterPro" id="IPR000515">
    <property type="entry name" value="MetI-like"/>
</dbReference>
<evidence type="ECO:0000256" key="5">
    <source>
        <dbReference type="ARBA" id="ARBA00022592"/>
    </source>
</evidence>
<comment type="caution">
    <text evidence="12">The sequence shown here is derived from an EMBL/GenBank/DDBJ whole genome shotgun (WGS) entry which is preliminary data.</text>
</comment>
<dbReference type="Proteomes" id="UP000610611">
    <property type="component" value="Unassembled WGS sequence"/>
</dbReference>
<dbReference type="NCBIfam" id="TIGR02138">
    <property type="entry name" value="phosphate_pstC"/>
    <property type="match status" value="1"/>
</dbReference>
<dbReference type="EMBL" id="WOWB01000001">
    <property type="protein sequence ID" value="NLV05428.1"/>
    <property type="molecule type" value="Genomic_DNA"/>
</dbReference>
<feature type="transmembrane region" description="Helical" evidence="9">
    <location>
        <begin position="46"/>
        <end position="65"/>
    </location>
</feature>
<evidence type="ECO:0000256" key="10">
    <source>
        <dbReference type="RuleBase" id="RU363054"/>
    </source>
</evidence>
<evidence type="ECO:0000313" key="12">
    <source>
        <dbReference type="EMBL" id="KOX93541.1"/>
    </source>
</evidence>
<dbReference type="AlphaFoldDB" id="A0A0M9AM90"/>
<dbReference type="Pfam" id="PF00528">
    <property type="entry name" value="BPD_transp_1"/>
    <property type="match status" value="1"/>
</dbReference>
<evidence type="ECO:0000259" key="11">
    <source>
        <dbReference type="PROSITE" id="PS50928"/>
    </source>
</evidence>
<dbReference type="RefSeq" id="WP_053967235.1">
    <property type="nucleotide sequence ID" value="NZ_LIUF01000002.1"/>
</dbReference>
<comment type="similarity">
    <text evidence="2 10">Belongs to the binding-protein-dependent transport system permease family. CysTW subfamily.</text>
</comment>
<organism evidence="12 14">
    <name type="scientific">Haloarcula rubripromontorii</name>
    <dbReference type="NCBI Taxonomy" id="1705562"/>
    <lineage>
        <taxon>Archaea</taxon>
        <taxon>Methanobacteriati</taxon>
        <taxon>Methanobacteriota</taxon>
        <taxon>Stenosarchaea group</taxon>
        <taxon>Halobacteria</taxon>
        <taxon>Halobacteriales</taxon>
        <taxon>Haloarculaceae</taxon>
        <taxon>Haloarcula</taxon>
    </lineage>
</organism>
<keyword evidence="4 10" id="KW-1003">Cell membrane</keyword>
<evidence type="ECO:0000256" key="6">
    <source>
        <dbReference type="ARBA" id="ARBA00022692"/>
    </source>
</evidence>
<comment type="function">
    <text evidence="10">Part of the binding-protein-dependent transport system for phosphate; probably responsible for the translocation of the substrate across the membrane.</text>
</comment>
<dbReference type="SUPFAM" id="SSF161098">
    <property type="entry name" value="MetI-like"/>
    <property type="match status" value="1"/>
</dbReference>
<keyword evidence="8 9" id="KW-0472">Membrane</keyword>
<dbReference type="PATRIC" id="fig|1705562.3.peg.2323"/>
<dbReference type="OrthoDB" id="301029at2157"/>
<dbReference type="GO" id="GO:0005315">
    <property type="term" value="F:phosphate transmembrane transporter activity"/>
    <property type="evidence" value="ECO:0007669"/>
    <property type="project" value="InterPro"/>
</dbReference>
<evidence type="ECO:0000256" key="7">
    <source>
        <dbReference type="ARBA" id="ARBA00022989"/>
    </source>
</evidence>
<comment type="subcellular location">
    <subcellularLocation>
        <location evidence="1 9">Cell membrane</location>
        <topology evidence="1 9">Multi-pass membrane protein</topology>
    </subcellularLocation>
</comment>
<feature type="transmembrane region" description="Helical" evidence="9">
    <location>
        <begin position="188"/>
        <end position="207"/>
    </location>
</feature>
<dbReference type="EMBL" id="LIUF01000002">
    <property type="protein sequence ID" value="KOX93541.1"/>
    <property type="molecule type" value="Genomic_DNA"/>
</dbReference>
<dbReference type="Proteomes" id="UP000037729">
    <property type="component" value="Unassembled WGS sequence"/>
</dbReference>
<keyword evidence="6 9" id="KW-0812">Transmembrane</keyword>
<dbReference type="CDD" id="cd06261">
    <property type="entry name" value="TM_PBP2"/>
    <property type="match status" value="1"/>
</dbReference>
<keyword evidence="14" id="KW-1185">Reference proteome</keyword>
<dbReference type="PANTHER" id="PTHR30425:SF1">
    <property type="entry name" value="PHOSPHATE TRANSPORT SYSTEM PERMEASE PROTEIN PSTC"/>
    <property type="match status" value="1"/>
</dbReference>
<dbReference type="STRING" id="1705562.AMS69_06340"/>
<evidence type="ECO:0000256" key="4">
    <source>
        <dbReference type="ARBA" id="ARBA00022475"/>
    </source>
</evidence>
<keyword evidence="7 9" id="KW-1133">Transmembrane helix</keyword>
<evidence type="ECO:0000256" key="1">
    <source>
        <dbReference type="ARBA" id="ARBA00004651"/>
    </source>
</evidence>
<name>A0A0M9AM90_9EURY</name>
<dbReference type="Gene3D" id="1.10.3720.10">
    <property type="entry name" value="MetI-like"/>
    <property type="match status" value="1"/>
</dbReference>
<feature type="domain" description="ABC transmembrane type-1" evidence="11">
    <location>
        <begin position="147"/>
        <end position="358"/>
    </location>
</feature>
<dbReference type="GO" id="GO:0005886">
    <property type="term" value="C:plasma membrane"/>
    <property type="evidence" value="ECO:0007669"/>
    <property type="project" value="UniProtKB-SubCell"/>
</dbReference>
<dbReference type="GO" id="GO:0006817">
    <property type="term" value="P:phosphate ion transport"/>
    <property type="evidence" value="ECO:0007669"/>
    <property type="project" value="UniProtKB-KW"/>
</dbReference>
<dbReference type="InterPro" id="IPR011864">
    <property type="entry name" value="Phosphate_PstC"/>
</dbReference>
<dbReference type="InterPro" id="IPR051124">
    <property type="entry name" value="Phosphate_Transport_Permease"/>
</dbReference>
<proteinExistence type="inferred from homology"/>
<protein>
    <recommendedName>
        <fullName evidence="10">Phosphate transport system permease protein</fullName>
    </recommendedName>
</protein>
<gene>
    <name evidence="13" type="primary">pstC</name>
    <name evidence="12" type="ORF">AMS69_06340</name>
    <name evidence="13" type="ORF">GOC83_04675</name>
</gene>
<evidence type="ECO:0000256" key="9">
    <source>
        <dbReference type="RuleBase" id="RU363032"/>
    </source>
</evidence>
<evidence type="ECO:0000313" key="14">
    <source>
        <dbReference type="Proteomes" id="UP000037729"/>
    </source>
</evidence>
<feature type="transmembrane region" description="Helical" evidence="9">
    <location>
        <begin position="72"/>
        <end position="101"/>
    </location>
</feature>
<dbReference type="PROSITE" id="PS50928">
    <property type="entry name" value="ABC_TM1"/>
    <property type="match status" value="1"/>
</dbReference>
<reference evidence="13" key="2">
    <citation type="submission" date="2019-12" db="EMBL/GenBank/DDBJ databases">
        <title>The whole-genome sequencing of Haloarcula japonica strain pws8.</title>
        <authorList>
            <person name="Verma D.K."/>
            <person name="Gopal K."/>
            <person name="Prasad E.S."/>
        </authorList>
    </citation>
    <scope>NUCLEOTIDE SEQUENCE</scope>
    <source>
        <strain evidence="13">Pws8</strain>
    </source>
</reference>
<reference evidence="12 14" key="1">
    <citation type="submission" date="2015-08" db="EMBL/GenBank/DDBJ databases">
        <title>Genomes of Isolates from Cabo Rojo, PR.</title>
        <authorList>
            <person name="Sanchez-Nieves R.L."/>
            <person name="Montalvo-Rodriguez R."/>
        </authorList>
    </citation>
    <scope>NUCLEOTIDE SEQUENCE [LARGE SCALE GENOMIC DNA]</scope>
    <source>
        <strain evidence="12 14">SL3</strain>
    </source>
</reference>
<feature type="transmembrane region" description="Helical" evidence="9">
    <location>
        <begin position="219"/>
        <end position="240"/>
    </location>
</feature>
<keyword evidence="5 10" id="KW-0592">Phosphate transport</keyword>
<evidence type="ECO:0000256" key="8">
    <source>
        <dbReference type="ARBA" id="ARBA00023136"/>
    </source>
</evidence>
<dbReference type="InterPro" id="IPR035906">
    <property type="entry name" value="MetI-like_sf"/>
</dbReference>
<accession>A0A0M9AM90</accession>
<evidence type="ECO:0000256" key="3">
    <source>
        <dbReference type="ARBA" id="ARBA00022448"/>
    </source>
</evidence>
<evidence type="ECO:0000256" key="2">
    <source>
        <dbReference type="ARBA" id="ARBA00007069"/>
    </source>
</evidence>
<keyword evidence="3 9" id="KW-0813">Transport</keyword>
<sequence>MTEDIPTTESESVSGGGKIDGAALAVGAIATTLAATILVFLFRPAIVLPMLLAFVFVTAVGWSTYQAEVARLLTLVATVLTVLTVAFITFFLFASALPAFLEHGLGLLLIPEQGGSARWFFWLDIVLPSNSTYWNPLSGAYSLIPMIWATVVVTLIAGAVAGPLGLFGALFIAEVASDRLRELIKPGVEILAGIPSIVYGFIGFQVLNGFIQTNFLDDGASFLIAGVVVGVMALPTVVSVGEDALSSVPQSMGDGSVAMGATEWQTMKSISIPAAFSGISAAVILGLGRAIGETMAVAAIMASGTQFADPLFDIFDANATLTSLIATQYGSASESTVDVLFVAGVMLFVIVAGMSIVSQYIERRMQRKLKGQQ</sequence>
<evidence type="ECO:0000313" key="13">
    <source>
        <dbReference type="EMBL" id="NLV05428.1"/>
    </source>
</evidence>
<feature type="transmembrane region" description="Helical" evidence="9">
    <location>
        <begin position="270"/>
        <end position="291"/>
    </location>
</feature>
<feature type="transmembrane region" description="Helical" evidence="9">
    <location>
        <begin position="21"/>
        <end position="40"/>
    </location>
</feature>
<feature type="transmembrane region" description="Helical" evidence="9">
    <location>
        <begin position="339"/>
        <end position="361"/>
    </location>
</feature>